<evidence type="ECO:0000313" key="4">
    <source>
        <dbReference type="Proteomes" id="UP000547510"/>
    </source>
</evidence>
<organism evidence="3 4">
    <name type="scientific">Saccharothrix tamanrassetensis</name>
    <dbReference type="NCBI Taxonomy" id="1051531"/>
    <lineage>
        <taxon>Bacteria</taxon>
        <taxon>Bacillati</taxon>
        <taxon>Actinomycetota</taxon>
        <taxon>Actinomycetes</taxon>
        <taxon>Pseudonocardiales</taxon>
        <taxon>Pseudonocardiaceae</taxon>
        <taxon>Saccharothrix</taxon>
    </lineage>
</organism>
<evidence type="ECO:0000256" key="1">
    <source>
        <dbReference type="ARBA" id="ARBA00007689"/>
    </source>
</evidence>
<evidence type="ECO:0000259" key="2">
    <source>
        <dbReference type="Pfam" id="PF03795"/>
    </source>
</evidence>
<proteinExistence type="inferred from homology"/>
<dbReference type="PANTHER" id="PTHR35174:SF3">
    <property type="entry name" value="BLL7171 PROTEIN"/>
    <property type="match status" value="1"/>
</dbReference>
<dbReference type="SUPFAM" id="SSF54909">
    <property type="entry name" value="Dimeric alpha+beta barrel"/>
    <property type="match status" value="1"/>
</dbReference>
<gene>
    <name evidence="3" type="ORF">FHS29_000084</name>
</gene>
<sequence length="117" mass="12576">MTHYLISVVEPAGGQQPTPEELELITRDVEKVDADMREAGVWVFAGGLHGPEASTTLRPQGEEIVVTDGPFAEAKEYIGGFSVVEVPDLDAALAWGRRMSAACTLPVEVRPFHVTTG</sequence>
<dbReference type="InterPro" id="IPR011008">
    <property type="entry name" value="Dimeric_a/b-barrel"/>
</dbReference>
<dbReference type="EMBL" id="JACHJN010000001">
    <property type="protein sequence ID" value="MBB5953514.1"/>
    <property type="molecule type" value="Genomic_DNA"/>
</dbReference>
<comment type="caution">
    <text evidence="3">The sequence shown here is derived from an EMBL/GenBank/DDBJ whole genome shotgun (WGS) entry which is preliminary data.</text>
</comment>
<dbReference type="PANTHER" id="PTHR35174">
    <property type="entry name" value="BLL7171 PROTEIN-RELATED"/>
    <property type="match status" value="1"/>
</dbReference>
<dbReference type="AlphaFoldDB" id="A0A841CAZ5"/>
<dbReference type="InterPro" id="IPR005545">
    <property type="entry name" value="YCII"/>
</dbReference>
<comment type="similarity">
    <text evidence="1">Belongs to the YciI family.</text>
</comment>
<reference evidence="3 4" key="1">
    <citation type="submission" date="2020-08" db="EMBL/GenBank/DDBJ databases">
        <title>Genomic Encyclopedia of Type Strains, Phase III (KMG-III): the genomes of soil and plant-associated and newly described type strains.</title>
        <authorList>
            <person name="Whitman W."/>
        </authorList>
    </citation>
    <scope>NUCLEOTIDE SEQUENCE [LARGE SCALE GENOMIC DNA]</scope>
    <source>
        <strain evidence="3 4">CECT 8640</strain>
    </source>
</reference>
<accession>A0A841CAZ5</accession>
<protein>
    <recommendedName>
        <fullName evidence="2">YCII-related domain-containing protein</fullName>
    </recommendedName>
</protein>
<feature type="domain" description="YCII-related" evidence="2">
    <location>
        <begin position="28"/>
        <end position="102"/>
    </location>
</feature>
<dbReference type="Proteomes" id="UP000547510">
    <property type="component" value="Unassembled WGS sequence"/>
</dbReference>
<dbReference type="Gene3D" id="3.30.70.1060">
    <property type="entry name" value="Dimeric alpha+beta barrel"/>
    <property type="match status" value="1"/>
</dbReference>
<dbReference type="Pfam" id="PF03795">
    <property type="entry name" value="YCII"/>
    <property type="match status" value="1"/>
</dbReference>
<evidence type="ECO:0000313" key="3">
    <source>
        <dbReference type="EMBL" id="MBB5953514.1"/>
    </source>
</evidence>
<dbReference type="RefSeq" id="WP_184687143.1">
    <property type="nucleotide sequence ID" value="NZ_JACHJN010000001.1"/>
</dbReference>
<keyword evidence="4" id="KW-1185">Reference proteome</keyword>
<name>A0A841CAZ5_9PSEU</name>